<evidence type="ECO:0000256" key="16">
    <source>
        <dbReference type="ARBA" id="ARBA00034036"/>
    </source>
</evidence>
<dbReference type="CDD" id="cd00176">
    <property type="entry name" value="SPEC"/>
    <property type="match status" value="1"/>
</dbReference>
<dbReference type="Gene3D" id="1.20.58.60">
    <property type="match status" value="1"/>
</dbReference>
<dbReference type="Gene3D" id="2.30.30.40">
    <property type="entry name" value="SH3 Domains"/>
    <property type="match status" value="1"/>
</dbReference>
<dbReference type="InterPro" id="IPR001251">
    <property type="entry name" value="CRAL-TRIO_dom"/>
</dbReference>
<keyword evidence="15 22" id="KW-0472">Membrane</keyword>
<dbReference type="EC" id="7.6.2.1" evidence="5"/>
<proteinExistence type="inferred from homology"/>
<evidence type="ECO:0000256" key="7">
    <source>
        <dbReference type="ARBA" id="ARBA00022490"/>
    </source>
</evidence>
<feature type="region of interest" description="Disordered" evidence="21">
    <location>
        <begin position="2032"/>
        <end position="2055"/>
    </location>
</feature>
<reference evidence="27" key="2">
    <citation type="submission" date="2014-03" db="EMBL/GenBank/DDBJ databases">
        <authorList>
            <person name="Genoscope - CEA"/>
        </authorList>
    </citation>
    <scope>NUCLEOTIDE SEQUENCE</scope>
</reference>
<dbReference type="GO" id="GO:0016020">
    <property type="term" value="C:membrane"/>
    <property type="evidence" value="ECO:0007669"/>
    <property type="project" value="UniProtKB-SubCell"/>
</dbReference>
<evidence type="ECO:0000256" key="12">
    <source>
        <dbReference type="ARBA" id="ARBA00022840"/>
    </source>
</evidence>
<dbReference type="PaxDb" id="8022-A0A060XJF3"/>
<keyword evidence="11 18" id="KW-0547">Nucleotide-binding</keyword>
<dbReference type="CDD" id="cd11857">
    <property type="entry name" value="SH3_DBS"/>
    <property type="match status" value="1"/>
</dbReference>
<dbReference type="GO" id="GO:0005524">
    <property type="term" value="F:ATP binding"/>
    <property type="evidence" value="ECO:0007669"/>
    <property type="project" value="UniProtKB-KW"/>
</dbReference>
<accession>A0A060XJF3</accession>
<dbReference type="PANTHER" id="PTHR22826">
    <property type="entry name" value="RHO GUANINE EXCHANGE FACTOR-RELATED"/>
    <property type="match status" value="1"/>
</dbReference>
<feature type="domain" description="DH" evidence="25">
    <location>
        <begin position="1450"/>
        <end position="1695"/>
    </location>
</feature>
<dbReference type="InterPro" id="IPR036028">
    <property type="entry name" value="SH3-like_dom_sf"/>
</dbReference>
<dbReference type="InterPro" id="IPR035899">
    <property type="entry name" value="DBL_dom_sf"/>
</dbReference>
<evidence type="ECO:0000256" key="22">
    <source>
        <dbReference type="SAM" id="Phobius"/>
    </source>
</evidence>
<evidence type="ECO:0000313" key="27">
    <source>
        <dbReference type="EMBL" id="CDQ77025.1"/>
    </source>
</evidence>
<dbReference type="InterPro" id="IPR011993">
    <property type="entry name" value="PH-like_dom_sf"/>
</dbReference>
<dbReference type="PROSITE" id="PS00741">
    <property type="entry name" value="DH_1"/>
    <property type="match status" value="1"/>
</dbReference>
<keyword evidence="14 22" id="KW-1133">Transmembrane helix</keyword>
<organism evidence="27 28">
    <name type="scientific">Oncorhynchus mykiss</name>
    <name type="common">Rainbow trout</name>
    <name type="synonym">Salmo gairdneri</name>
    <dbReference type="NCBI Taxonomy" id="8022"/>
    <lineage>
        <taxon>Eukaryota</taxon>
        <taxon>Metazoa</taxon>
        <taxon>Chordata</taxon>
        <taxon>Craniata</taxon>
        <taxon>Vertebrata</taxon>
        <taxon>Euteleostomi</taxon>
        <taxon>Actinopterygii</taxon>
        <taxon>Neopterygii</taxon>
        <taxon>Teleostei</taxon>
        <taxon>Protacanthopterygii</taxon>
        <taxon>Salmoniformes</taxon>
        <taxon>Salmonidae</taxon>
        <taxon>Salmoninae</taxon>
        <taxon>Oncorhynchus</taxon>
    </lineage>
</organism>
<evidence type="ECO:0000256" key="15">
    <source>
        <dbReference type="ARBA" id="ARBA00023136"/>
    </source>
</evidence>
<dbReference type="Pfam" id="PF13716">
    <property type="entry name" value="CRAL_TRIO_2"/>
    <property type="match status" value="1"/>
</dbReference>
<dbReference type="Pfam" id="PF23289">
    <property type="entry name" value="Spectrin_5"/>
    <property type="match status" value="1"/>
</dbReference>
<feature type="binding site" evidence="18">
    <location>
        <position position="247"/>
    </location>
    <ligand>
        <name>ATP</name>
        <dbReference type="ChEBI" id="CHEBI:30616"/>
    </ligand>
</feature>
<keyword evidence="9" id="KW-0344">Guanine-nucleotide releasing factor</keyword>
<feature type="transmembrane region" description="Helical" evidence="22">
    <location>
        <begin position="599"/>
        <end position="620"/>
    </location>
</feature>
<dbReference type="PROSITE" id="PS50003">
    <property type="entry name" value="PH_DOMAIN"/>
    <property type="match status" value="1"/>
</dbReference>
<dbReference type="SUPFAM" id="SSF50044">
    <property type="entry name" value="SH3-domain"/>
    <property type="match status" value="1"/>
</dbReference>
<dbReference type="SUPFAM" id="SSF52087">
    <property type="entry name" value="CRAL/TRIO domain"/>
    <property type="match status" value="1"/>
</dbReference>
<feature type="transmembrane region" description="Helical" evidence="22">
    <location>
        <begin position="568"/>
        <end position="587"/>
    </location>
</feature>
<dbReference type="InterPro" id="IPR051336">
    <property type="entry name" value="RhoGEF_Guanine_NuclExch_SF"/>
</dbReference>
<dbReference type="EMBL" id="FR905196">
    <property type="protein sequence ID" value="CDQ77025.1"/>
    <property type="molecule type" value="Genomic_DNA"/>
</dbReference>
<dbReference type="SUPFAM" id="SSF50729">
    <property type="entry name" value="PH domain-like"/>
    <property type="match status" value="1"/>
</dbReference>
<dbReference type="SUPFAM" id="SSF56784">
    <property type="entry name" value="HAD-like"/>
    <property type="match status" value="1"/>
</dbReference>
<evidence type="ECO:0000256" key="5">
    <source>
        <dbReference type="ARBA" id="ARBA00012189"/>
    </source>
</evidence>
<evidence type="ECO:0000256" key="20">
    <source>
        <dbReference type="PROSITE-ProRule" id="PRU00192"/>
    </source>
</evidence>
<dbReference type="SMART" id="SM00150">
    <property type="entry name" value="SPEC"/>
    <property type="match status" value="1"/>
</dbReference>
<dbReference type="SMART" id="SM00325">
    <property type="entry name" value="RhoGEF"/>
    <property type="match status" value="1"/>
</dbReference>
<dbReference type="SUPFAM" id="SSF48065">
    <property type="entry name" value="DBL homology domain (DH-domain)"/>
    <property type="match status" value="1"/>
</dbReference>
<dbReference type="PROSITE" id="PS50002">
    <property type="entry name" value="SH3"/>
    <property type="match status" value="1"/>
</dbReference>
<feature type="binding site" evidence="19">
    <location>
        <position position="395"/>
    </location>
    <ligand>
        <name>Mg(2+)</name>
        <dbReference type="ChEBI" id="CHEBI:18420"/>
    </ligand>
</feature>
<feature type="binding site" evidence="18">
    <location>
        <position position="167"/>
    </location>
    <ligand>
        <name>ATP</name>
        <dbReference type="ChEBI" id="CHEBI:30616"/>
    </ligand>
</feature>
<dbReference type="FunFam" id="2.30.29.30:FF:000078">
    <property type="entry name" value="Guanine nucleotide exchange factor DBS"/>
    <property type="match status" value="1"/>
</dbReference>
<dbReference type="InterPro" id="IPR055251">
    <property type="entry name" value="SOS1_NGEF_PH"/>
</dbReference>
<feature type="domain" description="CRAL-TRIO" evidence="26">
    <location>
        <begin position="831"/>
        <end position="1000"/>
    </location>
</feature>
<keyword evidence="10 22" id="KW-0812">Transmembrane</keyword>
<feature type="binding site" evidence="18">
    <location>
        <position position="370"/>
    </location>
    <ligand>
        <name>ATP</name>
        <dbReference type="ChEBI" id="CHEBI:30616"/>
    </ligand>
</feature>
<dbReference type="Gene3D" id="3.40.50.1000">
    <property type="entry name" value="HAD superfamily/HAD-like"/>
    <property type="match status" value="1"/>
</dbReference>
<evidence type="ECO:0000259" key="24">
    <source>
        <dbReference type="PROSITE" id="PS50003"/>
    </source>
</evidence>
<keyword evidence="6 20" id="KW-0728">SH3 domain</keyword>
<dbReference type="SUPFAM" id="SSF81660">
    <property type="entry name" value="Metal cation-transporting ATPase, ATP-binding domain N"/>
    <property type="match status" value="1"/>
</dbReference>
<dbReference type="NCBIfam" id="TIGR01652">
    <property type="entry name" value="ATPase-Plipid"/>
    <property type="match status" value="1"/>
</dbReference>
<keyword evidence="19" id="KW-0479">Metal-binding</keyword>
<dbReference type="STRING" id="8022.A0A060XJF3"/>
<dbReference type="SUPFAM" id="SSF46966">
    <property type="entry name" value="Spectrin repeat"/>
    <property type="match status" value="2"/>
</dbReference>
<dbReference type="GO" id="GO:0015914">
    <property type="term" value="P:phospholipid transport"/>
    <property type="evidence" value="ECO:0007669"/>
    <property type="project" value="InterPro"/>
</dbReference>
<dbReference type="InterPro" id="IPR023298">
    <property type="entry name" value="ATPase_P-typ_TM_dom_sf"/>
</dbReference>
<dbReference type="PROSITE" id="PS50010">
    <property type="entry name" value="DH_2"/>
    <property type="match status" value="1"/>
</dbReference>
<dbReference type="Gene3D" id="3.40.1110.10">
    <property type="entry name" value="Calcium-transporting ATPase, cytoplasmic domain N"/>
    <property type="match status" value="1"/>
</dbReference>
<dbReference type="InterPro" id="IPR000219">
    <property type="entry name" value="DH_dom"/>
</dbReference>
<dbReference type="InterPro" id="IPR032630">
    <property type="entry name" value="P_typ_ATPase_c"/>
</dbReference>
<keyword evidence="8" id="KW-0597">Phosphoprotein</keyword>
<dbReference type="InterPro" id="IPR036865">
    <property type="entry name" value="CRAL-TRIO_dom_sf"/>
</dbReference>
<dbReference type="InterPro" id="IPR018159">
    <property type="entry name" value="Spectrin/alpha-actinin"/>
</dbReference>
<comment type="catalytic activity">
    <reaction evidence="16">
        <text>ATP + H2O + phospholipidSide 1 = ADP + phosphate + phospholipidSide 2.</text>
        <dbReference type="EC" id="7.6.2.1"/>
    </reaction>
</comment>
<comment type="similarity">
    <text evidence="4">Belongs to the cation transport ATPase (P-type) (TC 3.A.3) family. Type IV subfamily.</text>
</comment>
<dbReference type="NCBIfam" id="TIGR01494">
    <property type="entry name" value="ATPase_P-type"/>
    <property type="match status" value="1"/>
</dbReference>
<evidence type="ECO:0000256" key="6">
    <source>
        <dbReference type="ARBA" id="ARBA00022443"/>
    </source>
</evidence>
<dbReference type="InterPro" id="IPR006539">
    <property type="entry name" value="P-type_ATPase_IV"/>
</dbReference>
<evidence type="ECO:0000256" key="13">
    <source>
        <dbReference type="ARBA" id="ARBA00022967"/>
    </source>
</evidence>
<dbReference type="InterPro" id="IPR001452">
    <property type="entry name" value="SH3_domain"/>
</dbReference>
<dbReference type="GO" id="GO:0000287">
    <property type="term" value="F:magnesium ion binding"/>
    <property type="evidence" value="ECO:0007669"/>
    <property type="project" value="InterPro"/>
</dbReference>
<evidence type="ECO:0000256" key="1">
    <source>
        <dbReference type="ARBA" id="ARBA00001946"/>
    </source>
</evidence>
<dbReference type="FunFam" id="3.40.1110.10:FF:000072">
    <property type="entry name" value="Phospholipid-transporting ATPase"/>
    <property type="match status" value="1"/>
</dbReference>
<evidence type="ECO:0000256" key="14">
    <source>
        <dbReference type="ARBA" id="ARBA00022989"/>
    </source>
</evidence>
<keyword evidence="13" id="KW-1278">Translocase</keyword>
<evidence type="ECO:0000259" key="23">
    <source>
        <dbReference type="PROSITE" id="PS50002"/>
    </source>
</evidence>
<dbReference type="GO" id="GO:0016887">
    <property type="term" value="F:ATP hydrolysis activity"/>
    <property type="evidence" value="ECO:0007669"/>
    <property type="project" value="InterPro"/>
</dbReference>
<dbReference type="GO" id="GO:0005737">
    <property type="term" value="C:cytoplasm"/>
    <property type="evidence" value="ECO:0007669"/>
    <property type="project" value="UniProtKB-SubCell"/>
</dbReference>
<dbReference type="InterPro" id="IPR001757">
    <property type="entry name" value="P_typ_ATPase"/>
</dbReference>
<dbReference type="InterPro" id="IPR001849">
    <property type="entry name" value="PH_domain"/>
</dbReference>
<feature type="region of interest" description="Disordered" evidence="21">
    <location>
        <begin position="1948"/>
        <end position="1967"/>
    </location>
</feature>
<dbReference type="Gene3D" id="1.20.900.10">
    <property type="entry name" value="Dbl homology (DH) domain"/>
    <property type="match status" value="1"/>
</dbReference>
<feature type="binding site" evidence="18">
    <location>
        <position position="395"/>
    </location>
    <ligand>
        <name>ATP</name>
        <dbReference type="ChEBI" id="CHEBI:30616"/>
    </ligand>
</feature>
<feature type="binding site" evidence="18">
    <location>
        <position position="249"/>
    </location>
    <ligand>
        <name>ATP</name>
        <dbReference type="ChEBI" id="CHEBI:30616"/>
    </ligand>
</feature>
<evidence type="ECO:0000256" key="8">
    <source>
        <dbReference type="ARBA" id="ARBA00022553"/>
    </source>
</evidence>
<comment type="cofactor">
    <cofactor evidence="1 19">
        <name>Mg(2+)</name>
        <dbReference type="ChEBI" id="CHEBI:18420"/>
    </cofactor>
</comment>
<keyword evidence="7" id="KW-0963">Cytoplasm</keyword>
<dbReference type="Proteomes" id="UP000193380">
    <property type="component" value="Unassembled WGS sequence"/>
</dbReference>
<feature type="region of interest" description="Disordered" evidence="21">
    <location>
        <begin position="1848"/>
        <end position="1893"/>
    </location>
</feature>
<dbReference type="SUPFAM" id="SSF81665">
    <property type="entry name" value="Calcium ATPase, transmembrane domain M"/>
    <property type="match status" value="1"/>
</dbReference>
<dbReference type="InterPro" id="IPR056466">
    <property type="entry name" value="Spectrin_DBS"/>
</dbReference>
<feature type="binding site" evidence="18">
    <location>
        <position position="394"/>
    </location>
    <ligand>
        <name>ATP</name>
        <dbReference type="ChEBI" id="CHEBI:30616"/>
    </ligand>
</feature>
<evidence type="ECO:0000256" key="4">
    <source>
        <dbReference type="ARBA" id="ARBA00008109"/>
    </source>
</evidence>
<dbReference type="SMART" id="SM00326">
    <property type="entry name" value="SH3"/>
    <property type="match status" value="1"/>
</dbReference>
<evidence type="ECO:0000259" key="26">
    <source>
        <dbReference type="PROSITE" id="PS50191"/>
    </source>
</evidence>
<name>A0A060XJF3_ONCMY</name>
<feature type="domain" description="SH3" evidence="23">
    <location>
        <begin position="1970"/>
        <end position="2031"/>
    </location>
</feature>
<feature type="binding site" evidence="18">
    <location>
        <position position="364"/>
    </location>
    <ligand>
        <name>ATP</name>
        <dbReference type="ChEBI" id="CHEBI:30616"/>
    </ligand>
</feature>
<dbReference type="Pfam" id="PF22697">
    <property type="entry name" value="SOS1_NGEF_PH"/>
    <property type="match status" value="1"/>
</dbReference>
<feature type="binding site" evidence="18">
    <location>
        <position position="248"/>
    </location>
    <ligand>
        <name>ATP</name>
        <dbReference type="ChEBI" id="CHEBI:30616"/>
    </ligand>
</feature>
<dbReference type="PANTHER" id="PTHR22826:SF146">
    <property type="entry name" value="PROTO-ONCOGENE DBL"/>
    <property type="match status" value="1"/>
</dbReference>
<dbReference type="GO" id="GO:0140326">
    <property type="term" value="F:ATPase-coupled intramembrane lipid transporter activity"/>
    <property type="evidence" value="ECO:0007669"/>
    <property type="project" value="UniProtKB-EC"/>
</dbReference>
<protein>
    <recommendedName>
        <fullName evidence="5">P-type phospholipid transporter</fullName>
        <ecNumber evidence="5">7.6.2.1</ecNumber>
    </recommendedName>
</protein>
<dbReference type="Pfam" id="PF00621">
    <property type="entry name" value="RhoGEF"/>
    <property type="match status" value="1"/>
</dbReference>
<evidence type="ECO:0000256" key="9">
    <source>
        <dbReference type="ARBA" id="ARBA00022658"/>
    </source>
</evidence>
<comment type="subcellular location">
    <subcellularLocation>
        <location evidence="3">Cytoplasm</location>
    </subcellularLocation>
    <subcellularLocation>
        <location evidence="2">Membrane</location>
    </subcellularLocation>
</comment>
<evidence type="ECO:0000256" key="17">
    <source>
        <dbReference type="ARBA" id="ARBA00049987"/>
    </source>
</evidence>
<dbReference type="GO" id="GO:0016358">
    <property type="term" value="P:dendrite development"/>
    <property type="evidence" value="ECO:0007669"/>
    <property type="project" value="TreeGrafter"/>
</dbReference>
<feature type="binding site" evidence="18">
    <location>
        <position position="113"/>
    </location>
    <ligand>
        <name>ATP</name>
        <dbReference type="ChEBI" id="CHEBI:30616"/>
    </ligand>
</feature>
<evidence type="ECO:0000256" key="3">
    <source>
        <dbReference type="ARBA" id="ARBA00004496"/>
    </source>
</evidence>
<keyword evidence="12 18" id="KW-0067">ATP-binding</keyword>
<dbReference type="InterPro" id="IPR023214">
    <property type="entry name" value="HAD_sf"/>
</dbReference>
<dbReference type="PROSITE" id="PS50191">
    <property type="entry name" value="CRAL_TRIO"/>
    <property type="match status" value="1"/>
</dbReference>
<dbReference type="FunFam" id="3.40.50.1000:FF:000012">
    <property type="entry name" value="Phospholipid-transporting ATPase"/>
    <property type="match status" value="1"/>
</dbReference>
<keyword evidence="19" id="KW-0460">Magnesium</keyword>
<dbReference type="InterPro" id="IPR023299">
    <property type="entry name" value="ATPase_P-typ_cyto_dom_N"/>
</dbReference>
<dbReference type="InterPro" id="IPR035532">
    <property type="entry name" value="DBS_SH3"/>
</dbReference>
<dbReference type="Gene3D" id="2.30.29.30">
    <property type="entry name" value="Pleckstrin-homology domain (PH domain)/Phosphotyrosine-binding domain (PTB)"/>
    <property type="match status" value="1"/>
</dbReference>
<feature type="compositionally biased region" description="Polar residues" evidence="21">
    <location>
        <begin position="1853"/>
        <end position="1867"/>
    </location>
</feature>
<dbReference type="SMART" id="SM00516">
    <property type="entry name" value="SEC14"/>
    <property type="match status" value="1"/>
</dbReference>
<dbReference type="Pfam" id="PF16212">
    <property type="entry name" value="PhoLip_ATPase_C"/>
    <property type="match status" value="1"/>
</dbReference>
<evidence type="ECO:0000313" key="28">
    <source>
        <dbReference type="Proteomes" id="UP000193380"/>
    </source>
</evidence>
<feature type="transmembrane region" description="Helical" evidence="22">
    <location>
        <begin position="531"/>
        <end position="553"/>
    </location>
</feature>
<dbReference type="Pfam" id="PF13246">
    <property type="entry name" value="Cation_ATPase"/>
    <property type="match status" value="1"/>
</dbReference>
<evidence type="ECO:0000256" key="11">
    <source>
        <dbReference type="ARBA" id="ARBA00022741"/>
    </source>
</evidence>
<dbReference type="CDD" id="cd00170">
    <property type="entry name" value="SEC14"/>
    <property type="match status" value="1"/>
</dbReference>
<evidence type="ECO:0000256" key="18">
    <source>
        <dbReference type="PIRSR" id="PIRSR606539-2"/>
    </source>
</evidence>
<feature type="binding site" evidence="18">
    <location>
        <position position="71"/>
    </location>
    <ligand>
        <name>ATP</name>
        <dbReference type="ChEBI" id="CHEBI:30616"/>
    </ligand>
</feature>
<dbReference type="GO" id="GO:0005085">
    <property type="term" value="F:guanyl-nucleotide exchange factor activity"/>
    <property type="evidence" value="ECO:0007669"/>
    <property type="project" value="UniProtKB-KW"/>
</dbReference>
<gene>
    <name evidence="27" type="ORF">GSONMT00050851001</name>
</gene>
<evidence type="ECO:0000256" key="21">
    <source>
        <dbReference type="SAM" id="MobiDB-lite"/>
    </source>
</evidence>
<evidence type="ECO:0000256" key="2">
    <source>
        <dbReference type="ARBA" id="ARBA00004370"/>
    </source>
</evidence>
<feature type="binding site" evidence="19">
    <location>
        <position position="391"/>
    </location>
    <ligand>
        <name>Mg(2+)</name>
        <dbReference type="ChEBI" id="CHEBI:18420"/>
    </ligand>
</feature>
<feature type="binding site" evidence="18">
    <location>
        <position position="136"/>
    </location>
    <ligand>
        <name>ATP</name>
        <dbReference type="ChEBI" id="CHEBI:30616"/>
    </ligand>
</feature>
<evidence type="ECO:0000259" key="25">
    <source>
        <dbReference type="PROSITE" id="PS50010"/>
    </source>
</evidence>
<evidence type="ECO:0000256" key="10">
    <source>
        <dbReference type="ARBA" id="ARBA00022692"/>
    </source>
</evidence>
<dbReference type="GO" id="GO:0035556">
    <property type="term" value="P:intracellular signal transduction"/>
    <property type="evidence" value="ECO:0007669"/>
    <property type="project" value="InterPro"/>
</dbReference>
<dbReference type="InterPro" id="IPR036412">
    <property type="entry name" value="HAD-like_sf"/>
</dbReference>
<feature type="domain" description="PH" evidence="24">
    <location>
        <begin position="1713"/>
        <end position="1829"/>
    </location>
</feature>
<reference evidence="27" key="1">
    <citation type="journal article" date="2014" name="Nat. Commun.">
        <title>The rainbow trout genome provides novel insights into evolution after whole-genome duplication in vertebrates.</title>
        <authorList>
            <person name="Berthelot C."/>
            <person name="Brunet F."/>
            <person name="Chalopin D."/>
            <person name="Juanchich A."/>
            <person name="Bernard M."/>
            <person name="Noel B."/>
            <person name="Bento P."/>
            <person name="Da Silva C."/>
            <person name="Labadie K."/>
            <person name="Alberti A."/>
            <person name="Aury J.M."/>
            <person name="Louis A."/>
            <person name="Dehais P."/>
            <person name="Bardou P."/>
            <person name="Montfort J."/>
            <person name="Klopp C."/>
            <person name="Cabau C."/>
            <person name="Gaspin C."/>
            <person name="Thorgaard G.H."/>
            <person name="Boussaha M."/>
            <person name="Quillet E."/>
            <person name="Guyomard R."/>
            <person name="Galiana D."/>
            <person name="Bobe J."/>
            <person name="Volff J.N."/>
            <person name="Genet C."/>
            <person name="Wincker P."/>
            <person name="Jaillon O."/>
            <person name="Roest Crollius H."/>
            <person name="Guiguen Y."/>
        </authorList>
    </citation>
    <scope>NUCLEOTIDE SEQUENCE [LARGE SCALE GENOMIC DNA]</scope>
</reference>
<comment type="similarity">
    <text evidence="17">Belongs to the MCF2 family.</text>
</comment>
<evidence type="ECO:0000256" key="19">
    <source>
        <dbReference type="PIRSR" id="PIRSR606539-3"/>
    </source>
</evidence>
<sequence>MNTPLVSMSEKEELFLRALCLCHTVQVKEATGQGDGVADGVEDQVDGVMGLDGETVGPADLGGFIASSPDEVALVKGAMKYGFKFLGMESKNMRVMNRNNDVETYELLHVLNFDPVRRRMSVIVRTKSGDTMLFCKGADSSIFPRVRQEEVDRIRMHVERNATEGYRTLCVAYKLLSREEYDQADTGLREAKLALQDREEKLMAVYNQVETGMSLIGATAVEDRLQEEAAETMEALQGAGMKVWVLTGDKMETAKSTCYACRLFQRSTELLELTVRTLVDLGRKREERLHELLLDYHKRAVQDAPPIKAGVTRSWSSANQDYGFIIDGATLSLVLNSSPESNSSCYKSLFLQICQNCTTVLCCRMAPLQKAQIVKMVKNCKGSPITLSIGDGANDVSMILEAHVGIGIKGREGRQAVRNSDYAIPKLKHLKKLLLGHGHLYYVRIAHLVQYFFYKNLCFILPQFLYQFFCGYSQQPLYDAAYLTMYNICFTSMPILANSLLEQHICMEVLMDNAALYRDVAKNAMLGWGPFLYWTLLGVYQGLLFFFGVRFLFSNPALQDNGQVFGNWSYGTIVFTVLVFTVTLKLAMDTRHWTWINHFVIWGSLAFYMFFSFFWGGIIWPFLRQQRLYFVFANMLSSVSAWLIIILLILLSLLPEILLLVLRKPRGPHSRQVLSTYSDTILEFTKESVCVLNYITLSNFCLKCVSVCLSARGAISVSCFTLPEEASGSVGRGGNPVSPVFSQAPAHENLFRRVQYYPMNRSLSSRPLNPSVKSSCYGRSPWVDTFKEASDPIVLISPSFYRSLLLLLPTEVSVPMSMKEVDGYIEKQVAYLSGGRSLLRNIYFGFITSDLFHMKLFFFPGGRGEDSSVIITLPEYSAFSDIPEESLAKVLTYLTLIPRARQPGVKFIIILDRRLDTWTSIKTALARIAASFPGNLHLVLVLRPTSFFQRTVTDLGFRFSQEDFMLKMPVVMLSSVTDLLRYIDENQLTSEFGGTLDYCHSDWIVLRTVHTYFQLTYHQSCSDSEPQHKFYNMSDVARHIQTWPAIESFAVTVKDIAQMLQAFGTKLAETELPDEGTAIVHLLSTHTDKYRKLKEAIWSVSKEGRHLLASLEASGREEDSLWDIRLDWETVQRLLAQLRDMESAFDGFFEKHHLKLQQYLQLLRYEHSFQEMELSLERLATQEREVSLSGETLTQTEQTLRDLDSLEAHAQEEMARAQTIILHGHQLAACHHYAMALIVQRCNELRHRCDTLSKALRAKHSHLSQAYQLMLRLDQAQSWCDDGAYLLAQQLVEKFQSKEGAQAALKDIDRFLEGAPSLLSSGHDLLAVEFESVLTPEIQVQIGKTFEKHTAVQEMIHNRQVCLRKLAEKHVRPIQLVAPRPENPPRSKSPLFSPKHGVDGLKFSFDLSLPGKRTSRKSPGSRKIEVMHDYQENRSSLLSSLEGEDSPDLLKRHVMRELIETERVYVEELLSVLLVRRYTAAFHHFWITPEFSMLMCGYRGEMENPGLSGLLPPILQSKKDILFGNMPEIYNFHSRQGHTHTHACTHDLEGCLETPEGVGACFLERVRKVYSVCVNVFTYSICVFVLHGWCVIGIVCVYFQKENFQVYECYCQNKSRSESLWRQFSDCAFFQECQKKLEHKLGLDSYLLKPVQRLTKYQLLLKELLKYSPGGCEGTSELQGALAAMLDLLKSVNDSMHQIAITGYQGELSDLGRVLMQGSFSVWISHKKGPTRMKELARFKPMQRHLFLYERALLFCKRREEHGEGADKTPSYSFKHCLKMSAVGITENVKGDVKKFEIWYSGREEVYLVQAPTVEVKMAWLNDLRRILTNQQKLLKDEHCVNNQMPEHIQLSPPLSESKQQRASISSEDTESGRSSPDPQSHSPQHRRNRRSEYTTTPYILVARQLHQNDAHSHQWGTRPPLANIASQYLGVSWPGAPHSVDICEGLEEWGGGEDPSQPSDTEEEDAAQLAPGRYKALAECSRYGPDDLTIKMGDVIQLQHEDSEGHWLVKNLSRRQEGIIPVPNLHMILGNGSRGQSTRLGDPGNLKARKLSSP</sequence>
<dbReference type="SMART" id="SM00233">
    <property type="entry name" value="PH"/>
    <property type="match status" value="1"/>
</dbReference>
<dbReference type="CDD" id="cd00160">
    <property type="entry name" value="RhoGEF"/>
    <property type="match status" value="1"/>
</dbReference>
<dbReference type="InterPro" id="IPR001331">
    <property type="entry name" value="GDS_CDC24_CS"/>
</dbReference>